<dbReference type="EMBL" id="JARQZJ010000121">
    <property type="protein sequence ID" value="KAK9887890.1"/>
    <property type="molecule type" value="Genomic_DNA"/>
</dbReference>
<feature type="non-terminal residue" evidence="1">
    <location>
        <position position="1"/>
    </location>
</feature>
<reference evidence="1 2" key="1">
    <citation type="submission" date="2023-03" db="EMBL/GenBank/DDBJ databases">
        <title>Genome insight into feeding habits of ladybird beetles.</title>
        <authorList>
            <person name="Li H.-S."/>
            <person name="Huang Y.-H."/>
            <person name="Pang H."/>
        </authorList>
    </citation>
    <scope>NUCLEOTIDE SEQUENCE [LARGE SCALE GENOMIC DNA]</scope>
    <source>
        <strain evidence="1">SYSU_2023b</strain>
        <tissue evidence="1">Whole body</tissue>
    </source>
</reference>
<accession>A0AAW1UZM6</accession>
<dbReference type="AlphaFoldDB" id="A0AAW1UZM6"/>
<name>A0AAW1UZM6_9CUCU</name>
<proteinExistence type="predicted"/>
<dbReference type="Proteomes" id="UP001431783">
    <property type="component" value="Unassembled WGS sequence"/>
</dbReference>
<gene>
    <name evidence="1" type="ORF">WA026_000194</name>
</gene>
<keyword evidence="2" id="KW-1185">Reference proteome</keyword>
<comment type="caution">
    <text evidence="1">The sequence shown here is derived from an EMBL/GenBank/DDBJ whole genome shotgun (WGS) entry which is preliminary data.</text>
</comment>
<organism evidence="1 2">
    <name type="scientific">Henosepilachna vigintioctopunctata</name>
    <dbReference type="NCBI Taxonomy" id="420089"/>
    <lineage>
        <taxon>Eukaryota</taxon>
        <taxon>Metazoa</taxon>
        <taxon>Ecdysozoa</taxon>
        <taxon>Arthropoda</taxon>
        <taxon>Hexapoda</taxon>
        <taxon>Insecta</taxon>
        <taxon>Pterygota</taxon>
        <taxon>Neoptera</taxon>
        <taxon>Endopterygota</taxon>
        <taxon>Coleoptera</taxon>
        <taxon>Polyphaga</taxon>
        <taxon>Cucujiformia</taxon>
        <taxon>Coccinelloidea</taxon>
        <taxon>Coccinellidae</taxon>
        <taxon>Epilachninae</taxon>
        <taxon>Epilachnini</taxon>
        <taxon>Henosepilachna</taxon>
    </lineage>
</organism>
<sequence length="103" mass="11071">PPGVNQPLEHYGKLITQQFSISNLPNFTGSTCGYPAMYVIRISVIVSQTDPLILGRNLWSRVGLSGNGNNGLEVDGGGNLATVKILRCLHSNCRVGELTELMS</sequence>
<protein>
    <submittedName>
        <fullName evidence="1">Uncharacterized protein</fullName>
    </submittedName>
</protein>
<evidence type="ECO:0000313" key="2">
    <source>
        <dbReference type="Proteomes" id="UP001431783"/>
    </source>
</evidence>
<evidence type="ECO:0000313" key="1">
    <source>
        <dbReference type="EMBL" id="KAK9887890.1"/>
    </source>
</evidence>